<dbReference type="AlphaFoldDB" id="A0A2H0LXQ1"/>
<organism evidence="1 2">
    <name type="scientific">Candidatus Ghiorseimicrobium undicola</name>
    <dbReference type="NCBI Taxonomy" id="1974746"/>
    <lineage>
        <taxon>Bacteria</taxon>
        <taxon>Pseudomonadati</taxon>
        <taxon>Candidatus Omnitrophota</taxon>
        <taxon>Candidatus Ghiorseimicrobium</taxon>
    </lineage>
</organism>
<feature type="non-terminal residue" evidence="1">
    <location>
        <position position="1"/>
    </location>
</feature>
<evidence type="ECO:0008006" key="3">
    <source>
        <dbReference type="Google" id="ProtNLM"/>
    </source>
</evidence>
<dbReference type="InterPro" id="IPR025737">
    <property type="entry name" value="FApF"/>
</dbReference>
<proteinExistence type="predicted"/>
<evidence type="ECO:0000313" key="2">
    <source>
        <dbReference type="Proteomes" id="UP000229641"/>
    </source>
</evidence>
<comment type="caution">
    <text evidence="1">The sequence shown here is derived from an EMBL/GenBank/DDBJ whole genome shotgun (WGS) entry which is preliminary data.</text>
</comment>
<name>A0A2H0LXQ1_9BACT</name>
<reference evidence="1 2" key="1">
    <citation type="submission" date="2017-09" db="EMBL/GenBank/DDBJ databases">
        <title>Depth-based differentiation of microbial function through sediment-hosted aquifers and enrichment of novel symbionts in the deep terrestrial subsurface.</title>
        <authorList>
            <person name="Probst A.J."/>
            <person name="Ladd B."/>
            <person name="Jarett J.K."/>
            <person name="Geller-Mcgrath D.E."/>
            <person name="Sieber C.M."/>
            <person name="Emerson J.B."/>
            <person name="Anantharaman K."/>
            <person name="Thomas B.C."/>
            <person name="Malmstrom R."/>
            <person name="Stieglmeier M."/>
            <person name="Klingl A."/>
            <person name="Woyke T."/>
            <person name="Ryan C.M."/>
            <person name="Banfield J.F."/>
        </authorList>
    </citation>
    <scope>NUCLEOTIDE SEQUENCE [LARGE SCALE GENOMIC DNA]</scope>
    <source>
        <strain evidence="1">CG11_big_fil_rev_8_21_14_0_20_42_13</strain>
    </source>
</reference>
<dbReference type="EMBL" id="PCWA01000068">
    <property type="protein sequence ID" value="PIQ89166.1"/>
    <property type="molecule type" value="Genomic_DNA"/>
</dbReference>
<dbReference type="Proteomes" id="UP000229641">
    <property type="component" value="Unassembled WGS sequence"/>
</dbReference>
<protein>
    <recommendedName>
        <fullName evidence="3">Porin</fullName>
    </recommendedName>
</protein>
<accession>A0A2H0LXQ1</accession>
<evidence type="ECO:0000313" key="1">
    <source>
        <dbReference type="EMBL" id="PIQ89166.1"/>
    </source>
</evidence>
<gene>
    <name evidence="1" type="ORF">COV72_04475</name>
</gene>
<sequence length="223" mass="24991">YQEQLFAQYGITNQLEIDAQTVYQENYLKNADGKAHSNGFGDSYIFMRYCLQEEKDNAPHIAALFQVKAPTGKYEHADTDKLGTDLMGATSGGDSWDQGLGLIFTKKIKPFIFHADAIYSFSQKVRVDGVKTRYANYLNYDFGLEYFLPKGLNLMLEANGFLQGDKKEDGAKISASDINYFMASPGIGWSNDKFQTLLSYQRAAMGTNTDANDTIVLTCVYTF</sequence>
<dbReference type="Pfam" id="PF13557">
    <property type="entry name" value="Phenol_MetA_deg"/>
    <property type="match status" value="1"/>
</dbReference>